<dbReference type="SUPFAM" id="SSF55770">
    <property type="entry name" value="Profilin (actin-binding protein)"/>
    <property type="match status" value="1"/>
</dbReference>
<protein>
    <recommendedName>
        <fullName evidence="6">Profilin</fullName>
    </recommendedName>
</protein>
<evidence type="ECO:0000256" key="5">
    <source>
        <dbReference type="ARBA" id="ARBA00023212"/>
    </source>
</evidence>
<keyword evidence="5" id="KW-0206">Cytoskeleton</keyword>
<dbReference type="InterPro" id="IPR036140">
    <property type="entry name" value="PFN_sf"/>
</dbReference>
<accession>A0ABR2IJW6</accession>
<dbReference type="Proteomes" id="UP001470230">
    <property type="component" value="Unassembled WGS sequence"/>
</dbReference>
<comment type="similarity">
    <text evidence="2 6">Belongs to the profilin family.</text>
</comment>
<organism evidence="7 8">
    <name type="scientific">Tritrichomonas musculus</name>
    <dbReference type="NCBI Taxonomy" id="1915356"/>
    <lineage>
        <taxon>Eukaryota</taxon>
        <taxon>Metamonada</taxon>
        <taxon>Parabasalia</taxon>
        <taxon>Tritrichomonadida</taxon>
        <taxon>Tritrichomonadidae</taxon>
        <taxon>Tritrichomonas</taxon>
    </lineage>
</organism>
<dbReference type="SMART" id="SM00392">
    <property type="entry name" value="PROF"/>
    <property type="match status" value="1"/>
</dbReference>
<keyword evidence="3" id="KW-0963">Cytoplasm</keyword>
<gene>
    <name evidence="7" type="ORF">M9Y10_011610</name>
</gene>
<proteinExistence type="inferred from homology"/>
<dbReference type="Gene3D" id="3.30.450.30">
    <property type="entry name" value="Dynein light chain 2a, cytoplasmic"/>
    <property type="match status" value="1"/>
</dbReference>
<evidence type="ECO:0000313" key="8">
    <source>
        <dbReference type="Proteomes" id="UP001470230"/>
    </source>
</evidence>
<evidence type="ECO:0000256" key="1">
    <source>
        <dbReference type="ARBA" id="ARBA00004245"/>
    </source>
</evidence>
<comment type="caution">
    <text evidence="7">The sequence shown here is derived from an EMBL/GenBank/DDBJ whole genome shotgun (WGS) entry which is preliminary data.</text>
</comment>
<evidence type="ECO:0000256" key="2">
    <source>
        <dbReference type="ARBA" id="ARBA00010058"/>
    </source>
</evidence>
<comment type="subcellular location">
    <subcellularLocation>
        <location evidence="1">Cytoplasm</location>
        <location evidence="1">Cytoskeleton</location>
    </subcellularLocation>
</comment>
<keyword evidence="8" id="KW-1185">Reference proteome</keyword>
<evidence type="ECO:0000256" key="6">
    <source>
        <dbReference type="RuleBase" id="RU003909"/>
    </source>
</evidence>
<dbReference type="InterPro" id="IPR048278">
    <property type="entry name" value="PFN"/>
</dbReference>
<keyword evidence="4 6" id="KW-0009">Actin-binding</keyword>
<dbReference type="PANTHER" id="PTHR11604:SF0">
    <property type="entry name" value="PROFILIN"/>
    <property type="match status" value="1"/>
</dbReference>
<reference evidence="7 8" key="1">
    <citation type="submission" date="2024-04" db="EMBL/GenBank/DDBJ databases">
        <title>Tritrichomonas musculus Genome.</title>
        <authorList>
            <person name="Alves-Ferreira E."/>
            <person name="Grigg M."/>
            <person name="Lorenzi H."/>
            <person name="Galac M."/>
        </authorList>
    </citation>
    <scope>NUCLEOTIDE SEQUENCE [LARGE SCALE GENOMIC DNA]</scope>
    <source>
        <strain evidence="7 8">EAF2021</strain>
    </source>
</reference>
<name>A0ABR2IJW6_9EUKA</name>
<evidence type="ECO:0000313" key="7">
    <source>
        <dbReference type="EMBL" id="KAK8863917.1"/>
    </source>
</evidence>
<dbReference type="Pfam" id="PF00235">
    <property type="entry name" value="Profilin"/>
    <property type="match status" value="1"/>
</dbReference>
<dbReference type="InterPro" id="IPR005455">
    <property type="entry name" value="PFN_euk"/>
</dbReference>
<dbReference type="PANTHER" id="PTHR11604">
    <property type="entry name" value="PROFILIN"/>
    <property type="match status" value="1"/>
</dbReference>
<dbReference type="EMBL" id="JAPFFF010000017">
    <property type="protein sequence ID" value="KAK8863917.1"/>
    <property type="molecule type" value="Genomic_DNA"/>
</dbReference>
<evidence type="ECO:0000256" key="4">
    <source>
        <dbReference type="ARBA" id="ARBA00023203"/>
    </source>
</evidence>
<sequence length="121" mass="13753">MIDSLIDYVGYGAIVGLDGNPWIETPTFFPVNSELKELVKTFQSLTLKLLKGLEFQNERFMVVHQDHNMIVAQNQTGMLVLCKCAYCYVLSYLETGIIDENCLKATKDLAEWIENTPESEL</sequence>
<evidence type="ECO:0000256" key="3">
    <source>
        <dbReference type="ARBA" id="ARBA00022490"/>
    </source>
</evidence>